<dbReference type="KEGG" id="aten:116298298"/>
<feature type="domain" description="ER-bound oxygenase mpaB/mpaB'/Rubber oxygenase catalytic" evidence="2">
    <location>
        <begin position="97"/>
        <end position="295"/>
    </location>
</feature>
<keyword evidence="1" id="KW-0472">Membrane</keyword>
<dbReference type="OrthoDB" id="6361347at2759"/>
<organism evidence="3 4">
    <name type="scientific">Actinia tenebrosa</name>
    <name type="common">Australian red waratah sea anemone</name>
    <dbReference type="NCBI Taxonomy" id="6105"/>
    <lineage>
        <taxon>Eukaryota</taxon>
        <taxon>Metazoa</taxon>
        <taxon>Cnidaria</taxon>
        <taxon>Anthozoa</taxon>
        <taxon>Hexacorallia</taxon>
        <taxon>Actiniaria</taxon>
        <taxon>Actiniidae</taxon>
        <taxon>Actinia</taxon>
    </lineage>
</organism>
<gene>
    <name evidence="4" type="primary">LOC116298298</name>
</gene>
<dbReference type="InterPro" id="IPR018713">
    <property type="entry name" value="MPAB/Lcp_cat_dom"/>
</dbReference>
<accession>A0A6P8I3V5</accession>
<dbReference type="RefSeq" id="XP_031562553.1">
    <property type="nucleotide sequence ID" value="XM_031706693.1"/>
</dbReference>
<dbReference type="Pfam" id="PF09995">
    <property type="entry name" value="MPAB_Lcp_cat"/>
    <property type="match status" value="1"/>
</dbReference>
<dbReference type="PANTHER" id="PTHR37539:SF1">
    <property type="entry name" value="ER-BOUND OXYGENASE MPAB_MPAB'_RUBBER OXYGENASE CATALYTIC DOMAIN-CONTAINING PROTEIN"/>
    <property type="match status" value="1"/>
</dbReference>
<feature type="transmembrane region" description="Helical" evidence="1">
    <location>
        <begin position="79"/>
        <end position="98"/>
    </location>
</feature>
<evidence type="ECO:0000256" key="1">
    <source>
        <dbReference type="SAM" id="Phobius"/>
    </source>
</evidence>
<evidence type="ECO:0000313" key="3">
    <source>
        <dbReference type="Proteomes" id="UP000515163"/>
    </source>
</evidence>
<evidence type="ECO:0000313" key="4">
    <source>
        <dbReference type="RefSeq" id="XP_031562553.1"/>
    </source>
</evidence>
<dbReference type="AlphaFoldDB" id="A0A6P8I3V5"/>
<dbReference type="PANTHER" id="PTHR37539">
    <property type="entry name" value="SECRETED PROTEIN-RELATED"/>
    <property type="match status" value="1"/>
</dbReference>
<sequence length="338" mass="38754">MDSYREECDLLADKAITVAVMKLGKDILNSRNLFANIKQLSKDGVQECMSYLEVFEKEPPWTVDWEAIEAGRRFFVRNAIMGGLVLMYGSLVSSFAAAKGNKVLMATSRLTGYGDVRQRVFETLAFVKVVMLKDKEAIKKVCCRVRLLHAAVRYYITHSMDNWDYNECGHPVSQEDMAGTLSTFSSSVIHGLDWLGITGSKEECDGYQHLWKYVGYHLGICNTLLCDTYQDEWQLALLIKDRHFYPDEDSKTLTESLLQEFANKMPFHFSYSFSSDLSRYMIGNKLADELRLQKMTVLGSIGIRLLCWLNKSLAFIQYYFQPLERGMYRFGSYALDGL</sequence>
<evidence type="ECO:0000259" key="2">
    <source>
        <dbReference type="Pfam" id="PF09995"/>
    </source>
</evidence>
<dbReference type="InterPro" id="IPR037473">
    <property type="entry name" value="Lcp-like"/>
</dbReference>
<feature type="non-terminal residue" evidence="4">
    <location>
        <position position="338"/>
    </location>
</feature>
<dbReference type="InParanoid" id="A0A6P8I3V5"/>
<keyword evidence="3" id="KW-1185">Reference proteome</keyword>
<proteinExistence type="predicted"/>
<dbReference type="Proteomes" id="UP000515163">
    <property type="component" value="Unplaced"/>
</dbReference>
<keyword evidence="1" id="KW-1133">Transmembrane helix</keyword>
<name>A0A6P8I3V5_ACTTE</name>
<reference evidence="4" key="1">
    <citation type="submission" date="2025-08" db="UniProtKB">
        <authorList>
            <consortium name="RefSeq"/>
        </authorList>
    </citation>
    <scope>IDENTIFICATION</scope>
</reference>
<dbReference type="GO" id="GO:0016491">
    <property type="term" value="F:oxidoreductase activity"/>
    <property type="evidence" value="ECO:0007669"/>
    <property type="project" value="InterPro"/>
</dbReference>
<dbReference type="GeneID" id="116298298"/>
<keyword evidence="1" id="KW-0812">Transmembrane</keyword>
<protein>
    <submittedName>
        <fullName evidence="4">Uncharacterized protein LOC116298298</fullName>
    </submittedName>
</protein>